<dbReference type="OMA" id="SSRCTNY"/>
<dbReference type="HOGENOM" id="CLU_519765_0_0_1"/>
<accession>G9P0D9</accession>
<dbReference type="GeneID" id="25785941"/>
<evidence type="ECO:0000313" key="3">
    <source>
        <dbReference type="Proteomes" id="UP000005426"/>
    </source>
</evidence>
<dbReference type="AlphaFoldDB" id="G9P0D9"/>
<sequence>MEFFENKLSPCFERSTSRDAVLVKDKPSPLRIIKRCRNNSRQRALKSNNADVGVDDGPRDLLEDCEPPTVYRLPRRRPKIVSEKGTGHARKETTDGDCITSTCTLPMEPSTTWLDDASRASSRCTYHGQRDSHDLAELSLLPKPLLAEETSLVLSPHITVTPETMSMRAGQQHLWAAIEVCGRLFPANGRPENGRVSCPDKDTSLRFGYLYDLTIDVLPTTQSSIVQTMCQQSFPTTLFAGSSILLLVQVLLQPRVALSSPRQHKHTRHMSEELMEDLQLQLGDSIMDYLSIQVSYSHSAFPFQRGAAGATEVSILQTRLVTAAEATIKLHNVLSPWSPHPIPARDCLLSVIEGHWGSQKASEIMQQILAQRPISTPKLKKIRPKGYEQTPTDEKPNCSHPPTIPLRYMSLQDERPVTLKSSPSLHSVRENRVSYDSAIGMKGTHSREISGASKCEKEENNSSSRGRWSISPDATLRALTPALRNNSRGDHNNRRSMSKEKKYGVAGDVKGKKDSGLWAWAAWF</sequence>
<dbReference type="Proteomes" id="UP000005426">
    <property type="component" value="Unassembled WGS sequence"/>
</dbReference>
<evidence type="ECO:0000256" key="1">
    <source>
        <dbReference type="SAM" id="MobiDB-lite"/>
    </source>
</evidence>
<evidence type="ECO:0000313" key="2">
    <source>
        <dbReference type="EMBL" id="EHK43130.1"/>
    </source>
</evidence>
<dbReference type="KEGG" id="tatv:25785941"/>
<dbReference type="OrthoDB" id="5213862at2759"/>
<feature type="region of interest" description="Disordered" evidence="1">
    <location>
        <begin position="444"/>
        <end position="508"/>
    </location>
</feature>
<keyword evidence="3" id="KW-1185">Reference proteome</keyword>
<name>G9P0D9_HYPAI</name>
<feature type="compositionally biased region" description="Basic and acidic residues" evidence="1">
    <location>
        <begin position="487"/>
        <end position="508"/>
    </location>
</feature>
<proteinExistence type="predicted"/>
<protein>
    <submittedName>
        <fullName evidence="2">Uncharacterized protein</fullName>
    </submittedName>
</protein>
<comment type="caution">
    <text evidence="2">The sequence shown here is derived from an EMBL/GenBank/DDBJ whole genome shotgun (WGS) entry which is preliminary data.</text>
</comment>
<dbReference type="eggNOG" id="ENOG502RJ3U">
    <property type="taxonomic scope" value="Eukaryota"/>
</dbReference>
<dbReference type="EMBL" id="ABDG02000026">
    <property type="protein sequence ID" value="EHK43130.1"/>
    <property type="molecule type" value="Genomic_DNA"/>
</dbReference>
<reference evidence="2 3" key="1">
    <citation type="journal article" date="2011" name="Genome Biol.">
        <title>Comparative genome sequence analysis underscores mycoparasitism as the ancestral life style of Trichoderma.</title>
        <authorList>
            <person name="Kubicek C.P."/>
            <person name="Herrera-Estrella A."/>
            <person name="Seidl-Seiboth V."/>
            <person name="Martinez D.A."/>
            <person name="Druzhinina I.S."/>
            <person name="Thon M."/>
            <person name="Zeilinger S."/>
            <person name="Casas-Flores S."/>
            <person name="Horwitz B.A."/>
            <person name="Mukherjee P.K."/>
            <person name="Mukherjee M."/>
            <person name="Kredics L."/>
            <person name="Alcaraz L.D."/>
            <person name="Aerts A."/>
            <person name="Antal Z."/>
            <person name="Atanasova L."/>
            <person name="Cervantes-Badillo M.G."/>
            <person name="Challacombe J."/>
            <person name="Chertkov O."/>
            <person name="McCluskey K."/>
            <person name="Coulpier F."/>
            <person name="Deshpande N."/>
            <person name="von Doehren H."/>
            <person name="Ebbole D.J."/>
            <person name="Esquivel-Naranjo E.U."/>
            <person name="Fekete E."/>
            <person name="Flipphi M."/>
            <person name="Glaser F."/>
            <person name="Gomez-Rodriguez E.Y."/>
            <person name="Gruber S."/>
            <person name="Han C."/>
            <person name="Henrissat B."/>
            <person name="Hermosa R."/>
            <person name="Hernandez-Onate M."/>
            <person name="Karaffa L."/>
            <person name="Kosti I."/>
            <person name="Le Crom S."/>
            <person name="Lindquist E."/>
            <person name="Lucas S."/>
            <person name="Luebeck M."/>
            <person name="Luebeck P.S."/>
            <person name="Margeot A."/>
            <person name="Metz B."/>
            <person name="Misra M."/>
            <person name="Nevalainen H."/>
            <person name="Omann M."/>
            <person name="Packer N."/>
            <person name="Perrone G."/>
            <person name="Uresti-Rivera E.E."/>
            <person name="Salamov A."/>
            <person name="Schmoll M."/>
            <person name="Seiboth B."/>
            <person name="Shapiro H."/>
            <person name="Sukno S."/>
            <person name="Tamayo-Ramos J.A."/>
            <person name="Tisch D."/>
            <person name="Wiest A."/>
            <person name="Wilkinson H.H."/>
            <person name="Zhang M."/>
            <person name="Coutinho P.M."/>
            <person name="Kenerley C.M."/>
            <person name="Monte E."/>
            <person name="Baker S.E."/>
            <person name="Grigoriev I.V."/>
        </authorList>
    </citation>
    <scope>NUCLEOTIDE SEQUENCE [LARGE SCALE GENOMIC DNA]</scope>
    <source>
        <strain evidence="3">ATCC 20476 / IMI 206040</strain>
    </source>
</reference>
<organism evidence="2 3">
    <name type="scientific">Hypocrea atroviridis (strain ATCC 20476 / IMI 206040)</name>
    <name type="common">Trichoderma atroviride</name>
    <dbReference type="NCBI Taxonomy" id="452589"/>
    <lineage>
        <taxon>Eukaryota</taxon>
        <taxon>Fungi</taxon>
        <taxon>Dikarya</taxon>
        <taxon>Ascomycota</taxon>
        <taxon>Pezizomycotina</taxon>
        <taxon>Sordariomycetes</taxon>
        <taxon>Hypocreomycetidae</taxon>
        <taxon>Hypocreales</taxon>
        <taxon>Hypocreaceae</taxon>
        <taxon>Trichoderma</taxon>
    </lineage>
</organism>
<gene>
    <name evidence="2" type="ORF">TRIATDRAFT_86036</name>
</gene>